<dbReference type="EMBL" id="FTOR01000001">
    <property type="protein sequence ID" value="SIS68481.1"/>
    <property type="molecule type" value="Genomic_DNA"/>
</dbReference>
<evidence type="ECO:0000313" key="1">
    <source>
        <dbReference type="EMBL" id="SIS68481.1"/>
    </source>
</evidence>
<organism evidence="1 2">
    <name type="scientific">Filimonas lacunae</name>
    <dbReference type="NCBI Taxonomy" id="477680"/>
    <lineage>
        <taxon>Bacteria</taxon>
        <taxon>Pseudomonadati</taxon>
        <taxon>Bacteroidota</taxon>
        <taxon>Chitinophagia</taxon>
        <taxon>Chitinophagales</taxon>
        <taxon>Chitinophagaceae</taxon>
        <taxon>Filimonas</taxon>
    </lineage>
</organism>
<proteinExistence type="predicted"/>
<dbReference type="NCBIfam" id="TIGR01683">
    <property type="entry name" value="thiS"/>
    <property type="match status" value="1"/>
</dbReference>
<dbReference type="CDD" id="cd00565">
    <property type="entry name" value="Ubl_ThiS"/>
    <property type="match status" value="1"/>
</dbReference>
<dbReference type="InterPro" id="IPR003749">
    <property type="entry name" value="ThiS/MoaD-like"/>
</dbReference>
<dbReference type="Gene3D" id="3.10.20.30">
    <property type="match status" value="1"/>
</dbReference>
<protein>
    <submittedName>
        <fullName evidence="1">Sulfur carrier protein ThiS</fullName>
    </submittedName>
</protein>
<dbReference type="RefSeq" id="WP_076375541.1">
    <property type="nucleotide sequence ID" value="NZ_AP017422.1"/>
</dbReference>
<dbReference type="AlphaFoldDB" id="A0A173MP80"/>
<dbReference type="SUPFAM" id="SSF54285">
    <property type="entry name" value="MoaD/ThiS"/>
    <property type="match status" value="1"/>
</dbReference>
<name>A0A173MP80_9BACT</name>
<reference evidence="2" key="1">
    <citation type="submission" date="2017-01" db="EMBL/GenBank/DDBJ databases">
        <authorList>
            <person name="Varghese N."/>
            <person name="Submissions S."/>
        </authorList>
    </citation>
    <scope>NUCLEOTIDE SEQUENCE [LARGE SCALE GENOMIC DNA]</scope>
    <source>
        <strain evidence="2">DSM 21054</strain>
    </source>
</reference>
<dbReference type="InterPro" id="IPR012675">
    <property type="entry name" value="Beta-grasp_dom_sf"/>
</dbReference>
<dbReference type="Pfam" id="PF02597">
    <property type="entry name" value="ThiS"/>
    <property type="match status" value="1"/>
</dbReference>
<dbReference type="KEGG" id="fln:FLA_5226"/>
<gene>
    <name evidence="1" type="ORF">SAMN05421788_101621</name>
</gene>
<dbReference type="STRING" id="477680.SAMN05421788_101621"/>
<accession>A0A173MP80</accession>
<dbReference type="Proteomes" id="UP000186917">
    <property type="component" value="Unassembled WGS sequence"/>
</dbReference>
<keyword evidence="2" id="KW-1185">Reference proteome</keyword>
<dbReference type="InterPro" id="IPR010035">
    <property type="entry name" value="Thi_S"/>
</dbReference>
<dbReference type="InterPro" id="IPR016155">
    <property type="entry name" value="Mopterin_synth/thiamin_S_b"/>
</dbReference>
<dbReference type="OrthoDB" id="1525151at2"/>
<evidence type="ECO:0000313" key="2">
    <source>
        <dbReference type="Proteomes" id="UP000186917"/>
    </source>
</evidence>
<sequence>MQVHINHQLFHLPDDSGASIIQLLDQAGITSHTGIALAVNNQVIPRPHWGSHQLMPGDAITLISATQGG</sequence>